<dbReference type="InterPro" id="IPR010998">
    <property type="entry name" value="Integrase_recombinase_N"/>
</dbReference>
<dbReference type="InterPro" id="IPR044068">
    <property type="entry name" value="CB"/>
</dbReference>
<sequence length="398" mass="44857">MATQEMTFTKGALDKAAHASGAATRYRDARYPNLYLEVGARSKTWRYRKFWKGQNFTETLGTWPQMTVIEAAQTAAEINTQVEDAGIVIKDTRPRGAGEITLREALEQHVTRALDPRQRKISEETAAGYASVMRLHVPRWLDMPISDITRQMVNEKIKTMSNIPTTASSLLRTLSAIYGTQLAYRDDGYEHDPTYRVKGYEARTRELLFDEAKRWPALDAISKVPNPTRRAAWLALLFTGFRMQNIRELRWTDIDFEERMVTLGRMKNGLKRTFPLSDIAVEVFRQTPRTHDVIVFEGRHYGKPITGLRQIDLDGNDVNSGGVLRPHDTRHLFSSAAAKAGLSGPVINWMRGDITIMQGAAGRYMHDLGSHADANAIAEQIVFKCSPSLPVAKLLRPA</sequence>
<dbReference type="Pfam" id="PF13356">
    <property type="entry name" value="Arm-DNA-bind_3"/>
    <property type="match status" value="1"/>
</dbReference>
<dbReference type="Proteomes" id="UP000634647">
    <property type="component" value="Unassembled WGS sequence"/>
</dbReference>
<dbReference type="GO" id="GO:0015074">
    <property type="term" value="P:DNA integration"/>
    <property type="evidence" value="ECO:0007669"/>
    <property type="project" value="UniProtKB-KW"/>
</dbReference>
<evidence type="ECO:0000259" key="7">
    <source>
        <dbReference type="PROSITE" id="PS51900"/>
    </source>
</evidence>
<dbReference type="InterPro" id="IPR038488">
    <property type="entry name" value="Integrase_DNA-bd_sf"/>
</dbReference>
<dbReference type="PANTHER" id="PTHR30629">
    <property type="entry name" value="PROPHAGE INTEGRASE"/>
    <property type="match status" value="1"/>
</dbReference>
<evidence type="ECO:0000313" key="9">
    <source>
        <dbReference type="EMBL" id="SDX06064.1"/>
    </source>
</evidence>
<dbReference type="SUPFAM" id="SSF56349">
    <property type="entry name" value="DNA breaking-rejoining enzymes"/>
    <property type="match status" value="1"/>
</dbReference>
<dbReference type="EMBL" id="BNAB01000008">
    <property type="protein sequence ID" value="GHE02170.1"/>
    <property type="molecule type" value="Genomic_DNA"/>
</dbReference>
<comment type="caution">
    <text evidence="8">The sequence shown here is derived from an EMBL/GenBank/DDBJ whole genome shotgun (WGS) entry which is preliminary data.</text>
</comment>
<dbReference type="GO" id="GO:0003677">
    <property type="term" value="F:DNA binding"/>
    <property type="evidence" value="ECO:0007669"/>
    <property type="project" value="UniProtKB-UniRule"/>
</dbReference>
<feature type="domain" description="Tyr recombinase" evidence="6">
    <location>
        <begin position="202"/>
        <end position="377"/>
    </location>
</feature>
<evidence type="ECO:0000256" key="5">
    <source>
        <dbReference type="PROSITE-ProRule" id="PRU01248"/>
    </source>
</evidence>
<evidence type="ECO:0000256" key="2">
    <source>
        <dbReference type="ARBA" id="ARBA00022908"/>
    </source>
</evidence>
<gene>
    <name evidence="8" type="ORF">GCM10008024_20710</name>
    <name evidence="9" type="ORF">SAMN05444006_109125</name>
</gene>
<dbReference type="PANTHER" id="PTHR30629:SF2">
    <property type="entry name" value="PROPHAGE INTEGRASE INTS-RELATED"/>
    <property type="match status" value="1"/>
</dbReference>
<evidence type="ECO:0000256" key="4">
    <source>
        <dbReference type="ARBA" id="ARBA00023172"/>
    </source>
</evidence>
<dbReference type="InterPro" id="IPR013762">
    <property type="entry name" value="Integrase-like_cat_sf"/>
</dbReference>
<dbReference type="Gene3D" id="1.10.150.130">
    <property type="match status" value="1"/>
</dbReference>
<keyword evidence="4" id="KW-0233">DNA recombination</keyword>
<feature type="domain" description="Core-binding (CB)" evidence="7">
    <location>
        <begin position="100"/>
        <end position="182"/>
    </location>
</feature>
<evidence type="ECO:0000313" key="10">
    <source>
        <dbReference type="Proteomes" id="UP000199541"/>
    </source>
</evidence>
<reference evidence="9 10" key="2">
    <citation type="submission" date="2016-10" db="EMBL/GenBank/DDBJ databases">
        <authorList>
            <person name="Varghese N."/>
            <person name="Submissions S."/>
        </authorList>
    </citation>
    <scope>NUCLEOTIDE SEQUENCE [LARGE SCALE GENOMIC DNA]</scope>
    <source>
        <strain evidence="9 10">DSM 24802</strain>
    </source>
</reference>
<organism evidence="8 11">
    <name type="scientific">Allgaiera indica</name>
    <dbReference type="NCBI Taxonomy" id="765699"/>
    <lineage>
        <taxon>Bacteria</taxon>
        <taxon>Pseudomonadati</taxon>
        <taxon>Pseudomonadota</taxon>
        <taxon>Alphaproteobacteria</taxon>
        <taxon>Rhodobacterales</taxon>
        <taxon>Paracoccaceae</taxon>
        <taxon>Allgaiera</taxon>
    </lineage>
</organism>
<dbReference type="Gene3D" id="3.30.160.390">
    <property type="entry name" value="Integrase, DNA-binding domain"/>
    <property type="match status" value="1"/>
</dbReference>
<evidence type="ECO:0000256" key="3">
    <source>
        <dbReference type="ARBA" id="ARBA00023125"/>
    </source>
</evidence>
<dbReference type="InterPro" id="IPR011010">
    <property type="entry name" value="DNA_brk_join_enz"/>
</dbReference>
<reference evidence="8" key="1">
    <citation type="journal article" date="2014" name="Int. J. Syst. Evol. Microbiol.">
        <title>Complete genome sequence of Corynebacterium casei LMG S-19264T (=DSM 44701T), isolated from a smear-ripened cheese.</title>
        <authorList>
            <consortium name="US DOE Joint Genome Institute (JGI-PGF)"/>
            <person name="Walter F."/>
            <person name="Albersmeier A."/>
            <person name="Kalinowski J."/>
            <person name="Ruckert C."/>
        </authorList>
    </citation>
    <scope>NUCLEOTIDE SEQUENCE</scope>
    <source>
        <strain evidence="8">CGMCC 1.10859</strain>
    </source>
</reference>
<comment type="similarity">
    <text evidence="1">Belongs to the 'phage' integrase family.</text>
</comment>
<accession>A0AAN4URE4</accession>
<keyword evidence="10" id="KW-1185">Reference proteome</keyword>
<evidence type="ECO:0000313" key="11">
    <source>
        <dbReference type="Proteomes" id="UP000634647"/>
    </source>
</evidence>
<dbReference type="InterPro" id="IPR025166">
    <property type="entry name" value="Integrase_DNA_bind_dom"/>
</dbReference>
<dbReference type="InterPro" id="IPR002104">
    <property type="entry name" value="Integrase_catalytic"/>
</dbReference>
<keyword evidence="3 5" id="KW-0238">DNA-binding</keyword>
<keyword evidence="2" id="KW-0229">DNA integration</keyword>
<dbReference type="Pfam" id="PF00589">
    <property type="entry name" value="Phage_integrase"/>
    <property type="match status" value="1"/>
</dbReference>
<dbReference type="GO" id="GO:0006310">
    <property type="term" value="P:DNA recombination"/>
    <property type="evidence" value="ECO:0007669"/>
    <property type="project" value="UniProtKB-KW"/>
</dbReference>
<evidence type="ECO:0000259" key="6">
    <source>
        <dbReference type="PROSITE" id="PS51898"/>
    </source>
</evidence>
<evidence type="ECO:0000313" key="8">
    <source>
        <dbReference type="EMBL" id="GHE02170.1"/>
    </source>
</evidence>
<protein>
    <submittedName>
        <fullName evidence="9">Site-specific recombinase XerC</fullName>
    </submittedName>
</protein>
<proteinExistence type="inferred from homology"/>
<reference evidence="8" key="3">
    <citation type="submission" date="2023-06" db="EMBL/GenBank/DDBJ databases">
        <authorList>
            <person name="Sun Q."/>
            <person name="Zhou Y."/>
        </authorList>
    </citation>
    <scope>NUCLEOTIDE SEQUENCE</scope>
    <source>
        <strain evidence="8">CGMCC 1.10859</strain>
    </source>
</reference>
<dbReference type="PROSITE" id="PS51898">
    <property type="entry name" value="TYR_RECOMBINASE"/>
    <property type="match status" value="1"/>
</dbReference>
<dbReference type="InterPro" id="IPR050808">
    <property type="entry name" value="Phage_Integrase"/>
</dbReference>
<evidence type="ECO:0000256" key="1">
    <source>
        <dbReference type="ARBA" id="ARBA00008857"/>
    </source>
</evidence>
<dbReference type="EMBL" id="FNOB01000009">
    <property type="protein sequence ID" value="SDX06064.1"/>
    <property type="molecule type" value="Genomic_DNA"/>
</dbReference>
<dbReference type="PROSITE" id="PS51900">
    <property type="entry name" value="CB"/>
    <property type="match status" value="1"/>
</dbReference>
<dbReference type="AlphaFoldDB" id="A0AAN4URE4"/>
<dbReference type="Gene3D" id="1.10.443.10">
    <property type="entry name" value="Intergrase catalytic core"/>
    <property type="match status" value="1"/>
</dbReference>
<dbReference type="Proteomes" id="UP000199541">
    <property type="component" value="Unassembled WGS sequence"/>
</dbReference>
<name>A0AAN4URE4_9RHOB</name>